<evidence type="ECO:0000259" key="7">
    <source>
        <dbReference type="PROSITE" id="PS50950"/>
    </source>
</evidence>
<dbReference type="Proteomes" id="UP001153712">
    <property type="component" value="Chromosome 4"/>
</dbReference>
<sequence length="298" mass="33461">MKCFVCGAKNAVESWLSFHRFPTNKELLKKWANVCDIEESNIPSSARICSKHFKEDDYDESFFKKRLFPHAVPSISPFHKHKQESSSALSGRIKREVPSQSTNGTSTNIDEPPLSGRIKSEVPSQSTNGTSTNIDEPPLSGRIKSEVPSQSTNGTSTNIDEPLLSCRIKIEVPSQSTNGTSTNIDEPPLLDTFKNETPTCSENEITTLNSLNVEQPDTVPDARYVGDLTIQHFSTPQKAKRSLDMINHTISSQRKKIKVLRVQKCRLHKVINNFKELLQHLVDKNKISKTVQKELMES</sequence>
<keyword evidence="9" id="KW-1185">Reference proteome</keyword>
<evidence type="ECO:0000256" key="6">
    <source>
        <dbReference type="SAM" id="MobiDB-lite"/>
    </source>
</evidence>
<organism evidence="8 9">
    <name type="scientific">Phyllotreta striolata</name>
    <name type="common">Striped flea beetle</name>
    <name type="synonym">Crioceris striolata</name>
    <dbReference type="NCBI Taxonomy" id="444603"/>
    <lineage>
        <taxon>Eukaryota</taxon>
        <taxon>Metazoa</taxon>
        <taxon>Ecdysozoa</taxon>
        <taxon>Arthropoda</taxon>
        <taxon>Hexapoda</taxon>
        <taxon>Insecta</taxon>
        <taxon>Pterygota</taxon>
        <taxon>Neoptera</taxon>
        <taxon>Endopterygota</taxon>
        <taxon>Coleoptera</taxon>
        <taxon>Polyphaga</taxon>
        <taxon>Cucujiformia</taxon>
        <taxon>Chrysomeloidea</taxon>
        <taxon>Chrysomelidae</taxon>
        <taxon>Galerucinae</taxon>
        <taxon>Alticini</taxon>
        <taxon>Phyllotreta</taxon>
    </lineage>
</organism>
<dbReference type="InterPro" id="IPR038441">
    <property type="entry name" value="THAP_Znf_sf"/>
</dbReference>
<feature type="compositionally biased region" description="Polar residues" evidence="6">
    <location>
        <begin position="147"/>
        <end position="159"/>
    </location>
</feature>
<evidence type="ECO:0000256" key="3">
    <source>
        <dbReference type="ARBA" id="ARBA00022833"/>
    </source>
</evidence>
<dbReference type="PANTHER" id="PTHR46600:SF11">
    <property type="entry name" value="THAP DOMAIN-CONTAINING PROTEIN 10"/>
    <property type="match status" value="1"/>
</dbReference>
<reference evidence="8" key="1">
    <citation type="submission" date="2022-01" db="EMBL/GenBank/DDBJ databases">
        <authorList>
            <person name="King R."/>
        </authorList>
    </citation>
    <scope>NUCLEOTIDE SEQUENCE</scope>
</reference>
<keyword evidence="4 5" id="KW-0238">DNA-binding</keyword>
<dbReference type="Pfam" id="PF05485">
    <property type="entry name" value="THAP"/>
    <property type="match status" value="1"/>
</dbReference>
<evidence type="ECO:0000313" key="9">
    <source>
        <dbReference type="Proteomes" id="UP001153712"/>
    </source>
</evidence>
<dbReference type="InterPro" id="IPR026516">
    <property type="entry name" value="THAP1/10"/>
</dbReference>
<dbReference type="PANTHER" id="PTHR46600">
    <property type="entry name" value="THAP DOMAIN-CONTAINING"/>
    <property type="match status" value="1"/>
</dbReference>
<proteinExistence type="predicted"/>
<dbReference type="SUPFAM" id="SSF57716">
    <property type="entry name" value="Glucocorticoid receptor-like (DNA-binding domain)"/>
    <property type="match status" value="1"/>
</dbReference>
<keyword evidence="1" id="KW-0479">Metal-binding</keyword>
<protein>
    <recommendedName>
        <fullName evidence="7">THAP-type domain-containing protein</fullName>
    </recommendedName>
</protein>
<dbReference type="InterPro" id="IPR006612">
    <property type="entry name" value="THAP_Znf"/>
</dbReference>
<evidence type="ECO:0000256" key="4">
    <source>
        <dbReference type="ARBA" id="ARBA00023125"/>
    </source>
</evidence>
<name>A0A9N9XQZ7_PHYSR</name>
<evidence type="ECO:0000256" key="5">
    <source>
        <dbReference type="PROSITE-ProRule" id="PRU00309"/>
    </source>
</evidence>
<evidence type="ECO:0000313" key="8">
    <source>
        <dbReference type="EMBL" id="CAG9860960.1"/>
    </source>
</evidence>
<dbReference type="SMART" id="SM00980">
    <property type="entry name" value="THAP"/>
    <property type="match status" value="1"/>
</dbReference>
<evidence type="ECO:0000256" key="1">
    <source>
        <dbReference type="ARBA" id="ARBA00022723"/>
    </source>
</evidence>
<keyword evidence="3" id="KW-0862">Zinc</keyword>
<evidence type="ECO:0000256" key="2">
    <source>
        <dbReference type="ARBA" id="ARBA00022771"/>
    </source>
</evidence>
<dbReference type="SMART" id="SM00692">
    <property type="entry name" value="DM3"/>
    <property type="match status" value="1"/>
</dbReference>
<dbReference type="AlphaFoldDB" id="A0A9N9XQZ7"/>
<dbReference type="PROSITE" id="PS50950">
    <property type="entry name" value="ZF_THAP"/>
    <property type="match status" value="1"/>
</dbReference>
<dbReference type="EMBL" id="OU900097">
    <property type="protein sequence ID" value="CAG9860960.1"/>
    <property type="molecule type" value="Genomic_DNA"/>
</dbReference>
<accession>A0A9N9XQZ7</accession>
<keyword evidence="2 5" id="KW-0863">Zinc-finger</keyword>
<dbReference type="Gene3D" id="6.20.210.20">
    <property type="entry name" value="THAP domain"/>
    <property type="match status" value="1"/>
</dbReference>
<feature type="region of interest" description="Disordered" evidence="6">
    <location>
        <begin position="76"/>
        <end position="159"/>
    </location>
</feature>
<feature type="domain" description="THAP-type" evidence="7">
    <location>
        <begin position="1"/>
        <end position="76"/>
    </location>
</feature>
<feature type="compositionally biased region" description="Polar residues" evidence="6">
    <location>
        <begin position="122"/>
        <end position="134"/>
    </location>
</feature>
<feature type="compositionally biased region" description="Polar residues" evidence="6">
    <location>
        <begin position="98"/>
        <end position="109"/>
    </location>
</feature>
<gene>
    <name evidence="8" type="ORF">PHYEVI_LOCUS7307</name>
</gene>
<dbReference type="OrthoDB" id="7312725at2759"/>
<dbReference type="GO" id="GO:0043565">
    <property type="term" value="F:sequence-specific DNA binding"/>
    <property type="evidence" value="ECO:0007669"/>
    <property type="project" value="InterPro"/>
</dbReference>
<dbReference type="GO" id="GO:0008270">
    <property type="term" value="F:zinc ion binding"/>
    <property type="evidence" value="ECO:0007669"/>
    <property type="project" value="UniProtKB-KW"/>
</dbReference>